<protein>
    <submittedName>
        <fullName evidence="1">Uncharacterized protein</fullName>
    </submittedName>
</protein>
<keyword evidence="2" id="KW-1185">Reference proteome</keyword>
<dbReference type="Proteomes" id="UP000423396">
    <property type="component" value="Chromosome"/>
</dbReference>
<sequence length="130" mass="14999">MMFIRPLGVIRKSVKMINYFLSLLKQYSLNTYDYTKFSSILSQPKKASYIVKIMENTLGEYREGIVNEVVTFLVILSSHPCDVQLKALDLLNKIAAFAFTTSEPKEYLEMMLYLLIKSSFARINHLLKSS</sequence>
<name>A0A650CSF8_9CREN</name>
<evidence type="ECO:0000313" key="1">
    <source>
        <dbReference type="EMBL" id="QGR20417.1"/>
    </source>
</evidence>
<evidence type="ECO:0000313" key="2">
    <source>
        <dbReference type="Proteomes" id="UP000423396"/>
    </source>
</evidence>
<dbReference type="GeneID" id="42799559"/>
<proteinExistence type="predicted"/>
<dbReference type="AlphaFoldDB" id="A0A650CSF8"/>
<accession>A0A650CSF8</accession>
<dbReference type="RefSeq" id="WP_156007869.1">
    <property type="nucleotide sequence ID" value="NZ_CP045483.1"/>
</dbReference>
<dbReference type="EMBL" id="CP045483">
    <property type="protein sequence ID" value="QGR20417.1"/>
    <property type="molecule type" value="Genomic_DNA"/>
</dbReference>
<organism evidence="1 2">
    <name type="scientific">Stygiolobus azoricus</name>
    <dbReference type="NCBI Taxonomy" id="41675"/>
    <lineage>
        <taxon>Archaea</taxon>
        <taxon>Thermoproteota</taxon>
        <taxon>Thermoprotei</taxon>
        <taxon>Sulfolobales</taxon>
        <taxon>Sulfolobaceae</taxon>
        <taxon>Stygiolobus</taxon>
    </lineage>
</organism>
<reference evidence="1 2" key="1">
    <citation type="submission" date="2019-10" db="EMBL/GenBank/DDBJ databases">
        <title>Genome Sequences from Six Type Strain Members of the Archaeal Family Sulfolobaceae: Acidianus ambivalens, Acidianus infernus, Metallosphaera prunae, Stygiolobus azoricus, Sulfolobus metallicus, and Sulfurisphaera ohwakuensis.</title>
        <authorList>
            <person name="Counts J.A."/>
            <person name="Kelly R.M."/>
        </authorList>
    </citation>
    <scope>NUCLEOTIDE SEQUENCE [LARGE SCALE GENOMIC DNA]</scope>
    <source>
        <strain evidence="1 2">FC6</strain>
    </source>
</reference>
<dbReference type="KEGG" id="sazo:D1868_10765"/>
<gene>
    <name evidence="1" type="ORF">D1868_10765</name>
</gene>